<dbReference type="Gene3D" id="1.10.260.40">
    <property type="entry name" value="lambda repressor-like DNA-binding domains"/>
    <property type="match status" value="1"/>
</dbReference>
<dbReference type="InterPro" id="IPR010982">
    <property type="entry name" value="Lambda_DNA-bd_dom_sf"/>
</dbReference>
<evidence type="ECO:0000259" key="2">
    <source>
        <dbReference type="PROSITE" id="PS50943"/>
    </source>
</evidence>
<organism evidence="3">
    <name type="scientific">Pseudomonas sp. Hg7Tf</name>
    <dbReference type="NCBI Taxonomy" id="3236988"/>
    <lineage>
        <taxon>Bacteria</taxon>
        <taxon>Pseudomonadati</taxon>
        <taxon>Pseudomonadota</taxon>
        <taxon>Gammaproteobacteria</taxon>
        <taxon>Pseudomonadales</taxon>
        <taxon>Pseudomonadaceae</taxon>
        <taxon>Pseudomonas</taxon>
    </lineage>
</organism>
<gene>
    <name evidence="3" type="ORF">AB4Y39_05375</name>
</gene>
<reference evidence="3" key="1">
    <citation type="submission" date="2024-07" db="EMBL/GenBank/DDBJ databases">
        <title>Identification and characteristics of a novel species of coltsfoot's symbiotic bacteria.</title>
        <authorList>
            <person name="Juszczyk A."/>
            <person name="Jasielczuk I."/>
            <person name="Gurgul A."/>
            <person name="Rogala M."/>
            <person name="Kowalczyk A."/>
            <person name="Szmatola T."/>
            <person name="Kosecka-Strojek M."/>
            <person name="Arent Z."/>
            <person name="Latowski D."/>
        </authorList>
    </citation>
    <scope>NUCLEOTIDE SEQUENCE</scope>
    <source>
        <strain evidence="3">Hg7Tf</strain>
    </source>
</reference>
<proteinExistence type="predicted"/>
<dbReference type="Pfam" id="PF13560">
    <property type="entry name" value="HTH_31"/>
    <property type="match status" value="1"/>
</dbReference>
<protein>
    <submittedName>
        <fullName evidence="3">Helix-turn-helix domain-containing protein</fullName>
    </submittedName>
</protein>
<dbReference type="SMART" id="SM00530">
    <property type="entry name" value="HTH_XRE"/>
    <property type="match status" value="1"/>
</dbReference>
<evidence type="ECO:0000313" key="3">
    <source>
        <dbReference type="EMBL" id="XDK38105.1"/>
    </source>
</evidence>
<sequence length="135" mass="14295">MNGIGTRLREERERLGLTQRVFGDIGGVEPNAQGKYESGERTPKADYLAAVAARGVDALYVLSGRRAPVAQSGLTPEDERLLGAFRSLPAADQSAVRQLLGSLAAALSVDCAQDSRPESTGFRRGLGKGKIAALR</sequence>
<feature type="domain" description="HTH cro/C1-type" evidence="2">
    <location>
        <begin position="8"/>
        <end position="52"/>
    </location>
</feature>
<dbReference type="SUPFAM" id="SSF47413">
    <property type="entry name" value="lambda repressor-like DNA-binding domains"/>
    <property type="match status" value="1"/>
</dbReference>
<feature type="region of interest" description="Disordered" evidence="1">
    <location>
        <begin position="115"/>
        <end position="135"/>
    </location>
</feature>
<dbReference type="CDD" id="cd00093">
    <property type="entry name" value="HTH_XRE"/>
    <property type="match status" value="1"/>
</dbReference>
<accession>A0AB39I630</accession>
<name>A0AB39I630_9PSED</name>
<dbReference type="RefSeq" id="WP_280041012.1">
    <property type="nucleotide sequence ID" value="NZ_CP162607.1"/>
</dbReference>
<dbReference type="InterPro" id="IPR001387">
    <property type="entry name" value="Cro/C1-type_HTH"/>
</dbReference>
<dbReference type="GO" id="GO:0003677">
    <property type="term" value="F:DNA binding"/>
    <property type="evidence" value="ECO:0007669"/>
    <property type="project" value="InterPro"/>
</dbReference>
<dbReference type="PROSITE" id="PS50943">
    <property type="entry name" value="HTH_CROC1"/>
    <property type="match status" value="1"/>
</dbReference>
<evidence type="ECO:0000256" key="1">
    <source>
        <dbReference type="SAM" id="MobiDB-lite"/>
    </source>
</evidence>
<dbReference type="EMBL" id="CP162607">
    <property type="protein sequence ID" value="XDK38105.1"/>
    <property type="molecule type" value="Genomic_DNA"/>
</dbReference>
<dbReference type="AlphaFoldDB" id="A0AB39I630"/>